<evidence type="ECO:0000313" key="3">
    <source>
        <dbReference type="EMBL" id="GEU49009.1"/>
    </source>
</evidence>
<dbReference type="AlphaFoldDB" id="A0A6L2KJA3"/>
<comment type="caution">
    <text evidence="3">The sequence shown here is derived from an EMBL/GenBank/DDBJ whole genome shotgun (WGS) entry which is preliminary data.</text>
</comment>
<name>A0A6L2KJA3_TANCI</name>
<protein>
    <recommendedName>
        <fullName evidence="4">Retrovirus-related Pol polyprotein from transposon TNT 1-94</fullName>
    </recommendedName>
</protein>
<feature type="coiled-coil region" evidence="1">
    <location>
        <begin position="631"/>
        <end position="681"/>
    </location>
</feature>
<sequence>MPLAKAEYIAAAGCYAQVLWIKSQLADYDVLYDNVPICVIIQVPLPFQTIQYYTLGENILTSEYSSQSQPKKLTPTLNVHFEVEDGNINFNYEIALLESKDTSYHPLLQFLKKSCISVTLTKQPSAYYLKYLRGFWYTIEVDTKMKTISFTLLNFDKPLSFDLDVFSSVIRLKPSENCVSLPLKETLITSLATLGLTNEKNPSLSSTTLINLSLPVTQPKALTNLKPKKKRIPHSSKPKSSKQVRDVPTKKKVTKTKAAEETVATADITKNIDASESVEESENQPQTAEFEKGMILKGLKCLMFDSENSRLCQINPSMHESQPLKYGPLGEYDQRKKAVQKIHSLFDTESEIKVIKRFEASDSNDEAFADKTLNEVANLKASADKPSQPLGHLQAEVSSLSRKVKILESSIANKESSTLEESVPRMVTDGLEERMPKLLSDSLKNILPQIIEESIQQALLKFDHRIKITLNSIVFDLLRKPLNKELNALNTLECQRFDNLQEKLLKAVWAKTQPMSIRRPRLRGRKYPLNDEAKAQGKLSSIQAPPTTKPIPSSSFALIVYPSENKFTNILFHTTLFEYSPTLPIDESKGKGTAIKEEPLKQLLPLIEQGGLDPKMLNLHHFSVSGKKMTLKDAQAQLNEMKRLADLKALQEKSEQRLKALSKEELEAQAAKKRASKILEEVFVKKDIRVDEMQRNLIPPPRVEGSKRLVSADIEGLAECKSSMSNLRRIQVKDIIKEVEDYLKTYSSAGMDINWYVEGIRYGSKESHRWQYSDYPVTL</sequence>
<feature type="region of interest" description="Disordered" evidence="2">
    <location>
        <begin position="226"/>
        <end position="258"/>
    </location>
</feature>
<evidence type="ECO:0000256" key="1">
    <source>
        <dbReference type="SAM" id="Coils"/>
    </source>
</evidence>
<dbReference type="EMBL" id="BKCJ010002504">
    <property type="protein sequence ID" value="GEU49009.1"/>
    <property type="molecule type" value="Genomic_DNA"/>
</dbReference>
<proteinExistence type="predicted"/>
<feature type="compositionally biased region" description="Basic residues" evidence="2">
    <location>
        <begin position="226"/>
        <end position="242"/>
    </location>
</feature>
<accession>A0A6L2KJA3</accession>
<evidence type="ECO:0008006" key="4">
    <source>
        <dbReference type="Google" id="ProtNLM"/>
    </source>
</evidence>
<reference evidence="3" key="1">
    <citation type="journal article" date="2019" name="Sci. Rep.">
        <title>Draft genome of Tanacetum cinerariifolium, the natural source of mosquito coil.</title>
        <authorList>
            <person name="Yamashiro T."/>
            <person name="Shiraishi A."/>
            <person name="Satake H."/>
            <person name="Nakayama K."/>
        </authorList>
    </citation>
    <scope>NUCLEOTIDE SEQUENCE</scope>
</reference>
<keyword evidence="1" id="KW-0175">Coiled coil</keyword>
<organism evidence="3">
    <name type="scientific">Tanacetum cinerariifolium</name>
    <name type="common">Dalmatian daisy</name>
    <name type="synonym">Chrysanthemum cinerariifolium</name>
    <dbReference type="NCBI Taxonomy" id="118510"/>
    <lineage>
        <taxon>Eukaryota</taxon>
        <taxon>Viridiplantae</taxon>
        <taxon>Streptophyta</taxon>
        <taxon>Embryophyta</taxon>
        <taxon>Tracheophyta</taxon>
        <taxon>Spermatophyta</taxon>
        <taxon>Magnoliopsida</taxon>
        <taxon>eudicotyledons</taxon>
        <taxon>Gunneridae</taxon>
        <taxon>Pentapetalae</taxon>
        <taxon>asterids</taxon>
        <taxon>campanulids</taxon>
        <taxon>Asterales</taxon>
        <taxon>Asteraceae</taxon>
        <taxon>Asteroideae</taxon>
        <taxon>Anthemideae</taxon>
        <taxon>Anthemidinae</taxon>
        <taxon>Tanacetum</taxon>
    </lineage>
</organism>
<gene>
    <name evidence="3" type="ORF">Tci_020987</name>
</gene>
<evidence type="ECO:0000256" key="2">
    <source>
        <dbReference type="SAM" id="MobiDB-lite"/>
    </source>
</evidence>